<dbReference type="AlphaFoldDB" id="A0A368RLJ1"/>
<feature type="domain" description="DUF1618" evidence="2">
    <location>
        <begin position="220"/>
        <end position="361"/>
    </location>
</feature>
<evidence type="ECO:0000313" key="3">
    <source>
        <dbReference type="EMBL" id="RCV31069.1"/>
    </source>
</evidence>
<dbReference type="PANTHER" id="PTHR33086">
    <property type="entry name" value="OS05G0468200 PROTEIN-RELATED"/>
    <property type="match status" value="1"/>
</dbReference>
<sequence length="463" mass="51379">MSSEAAESSRAREEAAEQEASSAAVARQQQRPWVALASIPVVYRARDARARGLAPGAADLLLELQDPPRASYLALPERLVPDPRRFVLANNFPYIITAAPRRLLFMASNLAQGRDVLNANYFLCDVRAGTAYRLPAEPANLPIKLFPRRTLGLVADPSSPGDYLIAQLHPAAGSSMRRHDALLCFSTATDQWSVKQLASAPDHEPWGAHGVFPHDGFLWWVDVAYGMLFCDPFDDHPRLRLVPLPRGCEMHGLTNRVRIHFSKLLDRCRCVRLSEGKLRYVQISGLSYDRAAVNDPPDNPAVSMWTLTALADPEAADPWTFEYEVPFAHIWAHHKYIAAGLPRGKLPNLALVDPNNHHVVYFFQETSLFAWDARAKDLVSCTECLVDRDFQDLEFQNSRFVDAWEWELPPTVCSDDPASSDGGSGTKGPGDEEELDVVAGSDEELASLLSQMEIKSQPTGSIR</sequence>
<dbReference type="Pfam" id="PF07762">
    <property type="entry name" value="DUF1618"/>
    <property type="match status" value="1"/>
</dbReference>
<evidence type="ECO:0000259" key="2">
    <source>
        <dbReference type="Pfam" id="PF07762"/>
    </source>
</evidence>
<protein>
    <recommendedName>
        <fullName evidence="2">DUF1618 domain-containing protein</fullName>
    </recommendedName>
</protein>
<accession>A0A368RLJ1</accession>
<dbReference type="PANTHER" id="PTHR33086:SF58">
    <property type="entry name" value="DUF1618 DOMAIN-CONTAINING PROTEIN"/>
    <property type="match status" value="1"/>
</dbReference>
<evidence type="ECO:0000256" key="1">
    <source>
        <dbReference type="SAM" id="MobiDB-lite"/>
    </source>
</evidence>
<dbReference type="OrthoDB" id="667586at2759"/>
<dbReference type="InterPro" id="IPR011676">
    <property type="entry name" value="DUF1618"/>
</dbReference>
<gene>
    <name evidence="3" type="ORF">SETIT_6G147000v2</name>
</gene>
<reference evidence="3" key="2">
    <citation type="submission" date="2015-07" db="EMBL/GenBank/DDBJ databases">
        <authorList>
            <person name="Noorani M."/>
        </authorList>
    </citation>
    <scope>NUCLEOTIDE SEQUENCE</scope>
    <source>
        <strain evidence="3">Yugu1</strain>
    </source>
</reference>
<reference evidence="3" key="1">
    <citation type="journal article" date="2012" name="Nat. Biotechnol.">
        <title>Reference genome sequence of the model plant Setaria.</title>
        <authorList>
            <person name="Bennetzen J.L."/>
            <person name="Schmutz J."/>
            <person name="Wang H."/>
            <person name="Percifield R."/>
            <person name="Hawkins J."/>
            <person name="Pontaroli A.C."/>
            <person name="Estep M."/>
            <person name="Feng L."/>
            <person name="Vaughn J.N."/>
            <person name="Grimwood J."/>
            <person name="Jenkins J."/>
            <person name="Barry K."/>
            <person name="Lindquist E."/>
            <person name="Hellsten U."/>
            <person name="Deshpande S."/>
            <person name="Wang X."/>
            <person name="Wu X."/>
            <person name="Mitros T."/>
            <person name="Triplett J."/>
            <person name="Yang X."/>
            <person name="Ye C.Y."/>
            <person name="Mauro-Herrera M."/>
            <person name="Wang L."/>
            <person name="Li P."/>
            <person name="Sharma M."/>
            <person name="Sharma R."/>
            <person name="Ronald P.C."/>
            <person name="Panaud O."/>
            <person name="Kellogg E.A."/>
            <person name="Brutnell T.P."/>
            <person name="Doust A.N."/>
            <person name="Tuskan G.A."/>
            <person name="Rokhsar D."/>
            <person name="Devos K.M."/>
        </authorList>
    </citation>
    <scope>NUCLEOTIDE SEQUENCE [LARGE SCALE GENOMIC DNA]</scope>
    <source>
        <strain evidence="3">Yugu1</strain>
    </source>
</reference>
<feature type="region of interest" description="Disordered" evidence="1">
    <location>
        <begin position="1"/>
        <end position="24"/>
    </location>
</feature>
<organism evidence="3">
    <name type="scientific">Setaria italica</name>
    <name type="common">Foxtail millet</name>
    <name type="synonym">Panicum italicum</name>
    <dbReference type="NCBI Taxonomy" id="4555"/>
    <lineage>
        <taxon>Eukaryota</taxon>
        <taxon>Viridiplantae</taxon>
        <taxon>Streptophyta</taxon>
        <taxon>Embryophyta</taxon>
        <taxon>Tracheophyta</taxon>
        <taxon>Spermatophyta</taxon>
        <taxon>Magnoliopsida</taxon>
        <taxon>Liliopsida</taxon>
        <taxon>Poales</taxon>
        <taxon>Poaceae</taxon>
        <taxon>PACMAD clade</taxon>
        <taxon>Panicoideae</taxon>
        <taxon>Panicodae</taxon>
        <taxon>Paniceae</taxon>
        <taxon>Cenchrinae</taxon>
        <taxon>Setaria</taxon>
    </lineage>
</organism>
<dbReference type="EMBL" id="CM003533">
    <property type="protein sequence ID" value="RCV31069.1"/>
    <property type="molecule type" value="Genomic_DNA"/>
</dbReference>
<proteinExistence type="predicted"/>
<name>A0A368RLJ1_SETIT</name>
<feature type="region of interest" description="Disordered" evidence="1">
    <location>
        <begin position="411"/>
        <end position="434"/>
    </location>
</feature>